<proteinExistence type="predicted"/>
<dbReference type="RefSeq" id="WP_142585148.1">
    <property type="nucleotide sequence ID" value="NZ_CABFPH010000094.1"/>
</dbReference>
<organism evidence="1 2">
    <name type="scientific">Methylobacterium symbioticum</name>
    <dbReference type="NCBI Taxonomy" id="2584084"/>
    <lineage>
        <taxon>Bacteria</taxon>
        <taxon>Pseudomonadati</taxon>
        <taxon>Pseudomonadota</taxon>
        <taxon>Alphaproteobacteria</taxon>
        <taxon>Hyphomicrobiales</taxon>
        <taxon>Methylobacteriaceae</taxon>
        <taxon>Methylobacterium</taxon>
    </lineage>
</organism>
<evidence type="ECO:0000313" key="1">
    <source>
        <dbReference type="EMBL" id="VUD73954.1"/>
    </source>
</evidence>
<sequence>MNRNVERVRDALSELIKAALVSDDGRSLAYREAARGQLAALAAEPPDPASLRMEGAWTLAIQEAERPERAPEQGRVNLTLPRQPPFDLDALLAPGFDVDAAVEQIRRIASTG</sequence>
<accession>A0A509EK20</accession>
<evidence type="ECO:0000313" key="2">
    <source>
        <dbReference type="Proteomes" id="UP000410984"/>
    </source>
</evidence>
<gene>
    <name evidence="1" type="ORF">MET9862_04577</name>
</gene>
<dbReference type="EMBL" id="CABFPH010000094">
    <property type="protein sequence ID" value="VUD73954.1"/>
    <property type="molecule type" value="Genomic_DNA"/>
</dbReference>
<protein>
    <submittedName>
        <fullName evidence="1">Uncharacterized protein</fullName>
    </submittedName>
</protein>
<name>A0A509EK20_9HYPH</name>
<dbReference type="Proteomes" id="UP000410984">
    <property type="component" value="Unassembled WGS sequence"/>
</dbReference>
<reference evidence="1 2" key="1">
    <citation type="submission" date="2019-06" db="EMBL/GenBank/DDBJ databases">
        <authorList>
            <person name="Rodrigo-Torres L."/>
            <person name="Arahal R. D."/>
            <person name="Lucena T."/>
        </authorList>
    </citation>
    <scope>NUCLEOTIDE SEQUENCE [LARGE SCALE GENOMIC DNA]</scope>
    <source>
        <strain evidence="1 2">SB0023/3</strain>
    </source>
</reference>
<dbReference type="OrthoDB" id="8001804at2"/>
<keyword evidence="2" id="KW-1185">Reference proteome</keyword>
<dbReference type="AlphaFoldDB" id="A0A509EK20"/>